<dbReference type="EMBL" id="HG670473">
    <property type="protein sequence ID" value="CDI76834.1"/>
    <property type="molecule type" value="Genomic_DNA"/>
</dbReference>
<organism evidence="2 3">
    <name type="scientific">Eimeria acervulina</name>
    <name type="common">Coccidian parasite</name>
    <dbReference type="NCBI Taxonomy" id="5801"/>
    <lineage>
        <taxon>Eukaryota</taxon>
        <taxon>Sar</taxon>
        <taxon>Alveolata</taxon>
        <taxon>Apicomplexa</taxon>
        <taxon>Conoidasida</taxon>
        <taxon>Coccidia</taxon>
        <taxon>Eucoccidiorida</taxon>
        <taxon>Eimeriorina</taxon>
        <taxon>Eimeriidae</taxon>
        <taxon>Eimeria</taxon>
    </lineage>
</organism>
<reference evidence="2" key="1">
    <citation type="submission" date="2013-10" db="EMBL/GenBank/DDBJ databases">
        <title>Genomic analysis of the causative agents of coccidiosis in chickens.</title>
        <authorList>
            <person name="Reid A.J."/>
            <person name="Blake D."/>
            <person name="Billington K."/>
            <person name="Browne H."/>
            <person name="Dunn M."/>
            <person name="Hung S."/>
            <person name="Kawahara F."/>
            <person name="Miranda-Saavedra D."/>
            <person name="Mourier T."/>
            <person name="Nagra H."/>
            <person name="Otto T.D."/>
            <person name="Rawlings N."/>
            <person name="Sanchez A."/>
            <person name="Sanders M."/>
            <person name="Subramaniam C."/>
            <person name="Tay Y."/>
            <person name="Dear P."/>
            <person name="Doerig C."/>
            <person name="Gruber A."/>
            <person name="Parkinson J."/>
            <person name="Shirley M."/>
            <person name="Wan K.L."/>
            <person name="Berriman M."/>
            <person name="Tomley F."/>
            <person name="Pain A."/>
        </authorList>
    </citation>
    <scope>NUCLEOTIDE SEQUENCE [LARGE SCALE GENOMIC DNA]</scope>
    <source>
        <strain evidence="2">Houghton</strain>
    </source>
</reference>
<evidence type="ECO:0000256" key="1">
    <source>
        <dbReference type="SAM" id="MobiDB-lite"/>
    </source>
</evidence>
<evidence type="ECO:0000313" key="2">
    <source>
        <dbReference type="EMBL" id="CDI76834.1"/>
    </source>
</evidence>
<feature type="compositionally biased region" description="Low complexity" evidence="1">
    <location>
        <begin position="24"/>
        <end position="37"/>
    </location>
</feature>
<feature type="compositionally biased region" description="Low complexity" evidence="1">
    <location>
        <begin position="120"/>
        <end position="133"/>
    </location>
</feature>
<dbReference type="RefSeq" id="XP_013252692.1">
    <property type="nucleotide sequence ID" value="XM_013397238.1"/>
</dbReference>
<dbReference type="Proteomes" id="UP000018050">
    <property type="component" value="Unassembled WGS sequence"/>
</dbReference>
<reference evidence="2" key="2">
    <citation type="submission" date="2013-10" db="EMBL/GenBank/DDBJ databases">
        <authorList>
            <person name="Aslett M."/>
        </authorList>
    </citation>
    <scope>NUCLEOTIDE SEQUENCE [LARGE SCALE GENOMIC DNA]</scope>
    <source>
        <strain evidence="2">Houghton</strain>
    </source>
</reference>
<proteinExistence type="predicted"/>
<evidence type="ECO:0000313" key="3">
    <source>
        <dbReference type="Proteomes" id="UP000018050"/>
    </source>
</evidence>
<feature type="region of interest" description="Disordered" evidence="1">
    <location>
        <begin position="1"/>
        <end position="46"/>
    </location>
</feature>
<accession>U6GE26</accession>
<feature type="region of interest" description="Disordered" evidence="1">
    <location>
        <begin position="91"/>
        <end position="139"/>
    </location>
</feature>
<dbReference type="GeneID" id="25270060"/>
<name>U6GE26_EIMAC</name>
<keyword evidence="3" id="KW-1185">Reference proteome</keyword>
<dbReference type="OrthoDB" id="347740at2759"/>
<dbReference type="VEuPathDB" id="ToxoDB:EAH_00019900"/>
<feature type="compositionally biased region" description="Low complexity" evidence="1">
    <location>
        <begin position="98"/>
        <end position="108"/>
    </location>
</feature>
<dbReference type="AlphaFoldDB" id="U6GE26"/>
<sequence length="216" mass="23298">MSSNSGSSSNSSAQQGETHHCEDSSSSSSNSSSSSSSEAPEVHGSASGECLVCYDDITEETYCEYSVKGDSKWHASLFCYPCVQQLQQSQRSINRKMSSNSGSSSNSSAQQGETHHCEDSSSSSSNSSSSSSSEAPEVHGSASGECLVCYDDITEETYCEYSVKGDSKWHASLFCYPCVQQLQQSQTGEAREKLWNELRAFLIDGEQTEEPKDPTS</sequence>
<feature type="compositionally biased region" description="Low complexity" evidence="1">
    <location>
        <begin position="1"/>
        <end position="12"/>
    </location>
</feature>
<protein>
    <submittedName>
        <fullName evidence="2">Uncharacterized protein</fullName>
    </submittedName>
</protein>
<gene>
    <name evidence="2" type="ORF">EAH_00019900</name>
</gene>